<reference evidence="1" key="1">
    <citation type="submission" date="2014-09" db="EMBL/GenBank/DDBJ databases">
        <authorList>
            <person name="Magalhaes I.L.F."/>
            <person name="Oliveira U."/>
            <person name="Santos F.R."/>
            <person name="Vidigal T.H.D.A."/>
            <person name="Brescovit A.D."/>
            <person name="Santos A.J."/>
        </authorList>
    </citation>
    <scope>NUCLEOTIDE SEQUENCE</scope>
    <source>
        <tissue evidence="1">Shoot tissue taken approximately 20 cm above the soil surface</tissue>
    </source>
</reference>
<proteinExistence type="predicted"/>
<accession>A0A0A9HMR2</accession>
<sequence>MLANKDMDRDLRSMQKDELSMRKVLEAQNKKLVLVSNQSGVSLSAQVLHDDAPPAEVGLQSCMGKFFEAMESFAAACTNAYKVLHLRSEGETNSG</sequence>
<dbReference type="AlphaFoldDB" id="A0A0A9HMR2"/>
<organism evidence="1">
    <name type="scientific">Arundo donax</name>
    <name type="common">Giant reed</name>
    <name type="synonym">Donax arundinaceus</name>
    <dbReference type="NCBI Taxonomy" id="35708"/>
    <lineage>
        <taxon>Eukaryota</taxon>
        <taxon>Viridiplantae</taxon>
        <taxon>Streptophyta</taxon>
        <taxon>Embryophyta</taxon>
        <taxon>Tracheophyta</taxon>
        <taxon>Spermatophyta</taxon>
        <taxon>Magnoliopsida</taxon>
        <taxon>Liliopsida</taxon>
        <taxon>Poales</taxon>
        <taxon>Poaceae</taxon>
        <taxon>PACMAD clade</taxon>
        <taxon>Arundinoideae</taxon>
        <taxon>Arundineae</taxon>
        <taxon>Arundo</taxon>
    </lineage>
</organism>
<protein>
    <submittedName>
        <fullName evidence="1">Uncharacterized protein</fullName>
    </submittedName>
</protein>
<name>A0A0A9HMR2_ARUDO</name>
<dbReference type="EMBL" id="GBRH01159864">
    <property type="protein sequence ID" value="JAE38032.1"/>
    <property type="molecule type" value="Transcribed_RNA"/>
</dbReference>
<evidence type="ECO:0000313" key="1">
    <source>
        <dbReference type="EMBL" id="JAE38032.1"/>
    </source>
</evidence>
<reference evidence="1" key="2">
    <citation type="journal article" date="2015" name="Data Brief">
        <title>Shoot transcriptome of the giant reed, Arundo donax.</title>
        <authorList>
            <person name="Barrero R.A."/>
            <person name="Guerrero F.D."/>
            <person name="Moolhuijzen P."/>
            <person name="Goolsby J.A."/>
            <person name="Tidwell J."/>
            <person name="Bellgard S.E."/>
            <person name="Bellgard M.I."/>
        </authorList>
    </citation>
    <scope>NUCLEOTIDE SEQUENCE</scope>
    <source>
        <tissue evidence="1">Shoot tissue taken approximately 20 cm above the soil surface</tissue>
    </source>
</reference>